<accession>A0ABY4PFR1</accession>
<name>A0ABY4PFR1_9LACO</name>
<dbReference type="EMBL" id="CP093362">
    <property type="protein sequence ID" value="UQS84620.1"/>
    <property type="molecule type" value="Genomic_DNA"/>
</dbReference>
<evidence type="ECO:0000256" key="1">
    <source>
        <dbReference type="SAM" id="Phobius"/>
    </source>
</evidence>
<gene>
    <name evidence="2" type="ORF">MOO46_05050</name>
</gene>
<proteinExistence type="predicted"/>
<keyword evidence="1" id="KW-1133">Transmembrane helix</keyword>
<feature type="transmembrane region" description="Helical" evidence="1">
    <location>
        <begin position="44"/>
        <end position="62"/>
    </location>
</feature>
<sequence length="63" mass="7013">MMASDFSVQIKLIIMYAIGVIAMLALLGIIYYKQRTLFTKNTTPLLIVSIIMIAILVIVITLP</sequence>
<evidence type="ECO:0000313" key="2">
    <source>
        <dbReference type="EMBL" id="UQS84620.1"/>
    </source>
</evidence>
<dbReference type="RefSeq" id="WP_249510605.1">
    <property type="nucleotide sequence ID" value="NZ_CP093362.1"/>
</dbReference>
<reference evidence="2 3" key="1">
    <citation type="journal article" date="2022" name="Int. J. Syst. Evol. Microbiol.">
        <title>Apilactobacillus apisilvae sp. nov., Nicolia spurrieriana gen. nov. sp. nov., Bombilactobacillus folatiphilus sp. nov. and Bombilactobacillus thymidiniphilus sp. nov., four new lactic acid bacterial isolates from stingless bees Tetragonula carbonaria and Austroplebeia australis.</title>
        <authorList>
            <person name="Oliphant S.A."/>
            <person name="Watson-Haigh N.S."/>
            <person name="Sumby K.M."/>
            <person name="Gardner J."/>
            <person name="Groom S."/>
            <person name="Jiranek V."/>
        </authorList>
    </citation>
    <scope>NUCLEOTIDE SEQUENCE [LARGE SCALE GENOMIC DNA]</scope>
    <source>
        <strain evidence="2 3">SG5_A10</strain>
    </source>
</reference>
<feature type="transmembrane region" description="Helical" evidence="1">
    <location>
        <begin position="12"/>
        <end position="32"/>
    </location>
</feature>
<dbReference type="Proteomes" id="UP000831859">
    <property type="component" value="Chromosome"/>
</dbReference>
<protein>
    <submittedName>
        <fullName evidence="2">Uncharacterized protein</fullName>
    </submittedName>
</protein>
<organism evidence="2 3">
    <name type="scientific">Apilactobacillus apisilvae</name>
    <dbReference type="NCBI Taxonomy" id="2923364"/>
    <lineage>
        <taxon>Bacteria</taxon>
        <taxon>Bacillati</taxon>
        <taxon>Bacillota</taxon>
        <taxon>Bacilli</taxon>
        <taxon>Lactobacillales</taxon>
        <taxon>Lactobacillaceae</taxon>
        <taxon>Apilactobacillus</taxon>
    </lineage>
</organism>
<keyword evidence="1" id="KW-0812">Transmembrane</keyword>
<keyword evidence="3" id="KW-1185">Reference proteome</keyword>
<evidence type="ECO:0000313" key="3">
    <source>
        <dbReference type="Proteomes" id="UP000831859"/>
    </source>
</evidence>
<keyword evidence="1" id="KW-0472">Membrane</keyword>